<dbReference type="Gene3D" id="1.20.910.10">
    <property type="entry name" value="Heme oxygenase-like"/>
    <property type="match status" value="1"/>
</dbReference>
<gene>
    <name evidence="2" type="ORF">DOTSEDRAFT_88239</name>
</gene>
<dbReference type="eggNOG" id="ENOG502QQ9D">
    <property type="taxonomic scope" value="Eukaryota"/>
</dbReference>
<dbReference type="PANTHER" id="PTHR41813">
    <property type="entry name" value="REGULATOR PAB1642, PUTATIVE (AFU_ORTHOLOGUE AFUA_3G11955)-RELATED"/>
    <property type="match status" value="1"/>
</dbReference>
<evidence type="ECO:0000313" key="3">
    <source>
        <dbReference type="Proteomes" id="UP000016933"/>
    </source>
</evidence>
<sequence length="237" mass="27056">MPSLTSHLLRVDDASFQKATTHPFLQAAATSSLPLPKLKHWLAQDRLYALSYVNFIGTLLSQTSIPTGSDRTSTIEWRIADCLIDCLTNIRTELKLFEDTATSEGFLDEICNVEVERPTRCYQDLFAASVSHGRPLLIGLVILWATEECYLRAWKHAGSHLDHSLRPKDKDVMQRVFIPNWTSPEFEAFVRRLGGLVNKMCLEWGVEEGGWVWRECEAAWRQVLWCEGEFWPDVAAD</sequence>
<dbReference type="SUPFAM" id="SSF48613">
    <property type="entry name" value="Heme oxygenase-like"/>
    <property type="match status" value="1"/>
</dbReference>
<dbReference type="Pfam" id="PF03070">
    <property type="entry name" value="TENA_THI-4"/>
    <property type="match status" value="1"/>
</dbReference>
<dbReference type="PANTHER" id="PTHR41813:SF2">
    <property type="entry name" value="REGULATOR PAB1642, PUTATIVE (AFU_ORTHOLOGUE AFUA_3G11955)-RELATED"/>
    <property type="match status" value="1"/>
</dbReference>
<evidence type="ECO:0000259" key="1">
    <source>
        <dbReference type="Pfam" id="PF03070"/>
    </source>
</evidence>
<feature type="domain" description="Thiaminase-2/PQQC" evidence="1">
    <location>
        <begin position="17"/>
        <end position="202"/>
    </location>
</feature>
<dbReference type="InterPro" id="IPR004305">
    <property type="entry name" value="Thiaminase-2/PQQC"/>
</dbReference>
<name>N1PNF8_DOTSN</name>
<dbReference type="EMBL" id="KB446539">
    <property type="protein sequence ID" value="EME43925.1"/>
    <property type="molecule type" value="Genomic_DNA"/>
</dbReference>
<accession>N1PNF8</accession>
<dbReference type="InterPro" id="IPR016084">
    <property type="entry name" value="Haem_Oase-like_multi-hlx"/>
</dbReference>
<evidence type="ECO:0000313" key="2">
    <source>
        <dbReference type="EMBL" id="EME43925.1"/>
    </source>
</evidence>
<dbReference type="CDD" id="cd19357">
    <property type="entry name" value="TenA_E_At3g16990-like"/>
    <property type="match status" value="1"/>
</dbReference>
<reference evidence="2 3" key="2">
    <citation type="journal article" date="2012" name="PLoS Pathog.">
        <title>Diverse lifestyles and strategies of plant pathogenesis encoded in the genomes of eighteen Dothideomycetes fungi.</title>
        <authorList>
            <person name="Ohm R.A."/>
            <person name="Feau N."/>
            <person name="Henrissat B."/>
            <person name="Schoch C.L."/>
            <person name="Horwitz B.A."/>
            <person name="Barry K.W."/>
            <person name="Condon B.J."/>
            <person name="Copeland A.C."/>
            <person name="Dhillon B."/>
            <person name="Glaser F."/>
            <person name="Hesse C.N."/>
            <person name="Kosti I."/>
            <person name="LaButti K."/>
            <person name="Lindquist E.A."/>
            <person name="Lucas S."/>
            <person name="Salamov A.A."/>
            <person name="Bradshaw R.E."/>
            <person name="Ciuffetti L."/>
            <person name="Hamelin R.C."/>
            <person name="Kema G.H.J."/>
            <person name="Lawrence C."/>
            <person name="Scott J.A."/>
            <person name="Spatafora J.W."/>
            <person name="Turgeon B.G."/>
            <person name="de Wit P.J.G.M."/>
            <person name="Zhong S."/>
            <person name="Goodwin S.B."/>
            <person name="Grigoriev I.V."/>
        </authorList>
    </citation>
    <scope>NUCLEOTIDE SEQUENCE [LARGE SCALE GENOMIC DNA]</scope>
    <source>
        <strain evidence="3">NZE10 / CBS 128990</strain>
    </source>
</reference>
<dbReference type="HOGENOM" id="CLU_055855_0_1_1"/>
<keyword evidence="3" id="KW-1185">Reference proteome</keyword>
<reference evidence="3" key="1">
    <citation type="journal article" date="2012" name="PLoS Genet.">
        <title>The genomes of the fungal plant pathogens Cladosporium fulvum and Dothistroma septosporum reveal adaptation to different hosts and lifestyles but also signatures of common ancestry.</title>
        <authorList>
            <person name="de Wit P.J.G.M."/>
            <person name="van der Burgt A."/>
            <person name="Oekmen B."/>
            <person name="Stergiopoulos I."/>
            <person name="Abd-Elsalam K.A."/>
            <person name="Aerts A.L."/>
            <person name="Bahkali A.H."/>
            <person name="Beenen H.G."/>
            <person name="Chettri P."/>
            <person name="Cox M.P."/>
            <person name="Datema E."/>
            <person name="de Vries R.P."/>
            <person name="Dhillon B."/>
            <person name="Ganley A.R."/>
            <person name="Griffiths S.A."/>
            <person name="Guo Y."/>
            <person name="Hamelin R.C."/>
            <person name="Henrissat B."/>
            <person name="Kabir M.S."/>
            <person name="Jashni M.K."/>
            <person name="Kema G."/>
            <person name="Klaubauf S."/>
            <person name="Lapidus A."/>
            <person name="Levasseur A."/>
            <person name="Lindquist E."/>
            <person name="Mehrabi R."/>
            <person name="Ohm R.A."/>
            <person name="Owen T.J."/>
            <person name="Salamov A."/>
            <person name="Schwelm A."/>
            <person name="Schijlen E."/>
            <person name="Sun H."/>
            <person name="van den Burg H.A."/>
            <person name="van Ham R.C.H.J."/>
            <person name="Zhang S."/>
            <person name="Goodwin S.B."/>
            <person name="Grigoriev I.V."/>
            <person name="Collemare J."/>
            <person name="Bradshaw R.E."/>
        </authorList>
    </citation>
    <scope>NUCLEOTIDE SEQUENCE [LARGE SCALE GENOMIC DNA]</scope>
    <source>
        <strain evidence="3">NZE10 / CBS 128990</strain>
    </source>
</reference>
<dbReference type="Proteomes" id="UP000016933">
    <property type="component" value="Unassembled WGS sequence"/>
</dbReference>
<dbReference type="OrthoDB" id="37730at2759"/>
<proteinExistence type="predicted"/>
<dbReference type="OMA" id="IPNWTSE"/>
<dbReference type="InterPro" id="IPR053261">
    <property type="entry name" value="Polyketide-peptide_reg"/>
</dbReference>
<protein>
    <recommendedName>
        <fullName evidence="1">Thiaminase-2/PQQC domain-containing protein</fullName>
    </recommendedName>
</protein>
<dbReference type="GO" id="GO:0006772">
    <property type="term" value="P:thiamine metabolic process"/>
    <property type="evidence" value="ECO:0007669"/>
    <property type="project" value="UniProtKB-ARBA"/>
</dbReference>
<organism evidence="2 3">
    <name type="scientific">Dothistroma septosporum (strain NZE10 / CBS 128990)</name>
    <name type="common">Red band needle blight fungus</name>
    <name type="synonym">Mycosphaerella pini</name>
    <dbReference type="NCBI Taxonomy" id="675120"/>
    <lineage>
        <taxon>Eukaryota</taxon>
        <taxon>Fungi</taxon>
        <taxon>Dikarya</taxon>
        <taxon>Ascomycota</taxon>
        <taxon>Pezizomycotina</taxon>
        <taxon>Dothideomycetes</taxon>
        <taxon>Dothideomycetidae</taxon>
        <taxon>Mycosphaerellales</taxon>
        <taxon>Mycosphaerellaceae</taxon>
        <taxon>Dothistroma</taxon>
    </lineage>
</organism>
<dbReference type="AlphaFoldDB" id="N1PNF8"/>
<dbReference type="STRING" id="675120.N1PNF8"/>